<proteinExistence type="inferred from homology"/>
<comment type="function">
    <text evidence="10">Site-specific tyrosine recombinase, which acts by catalyzing the cutting and rejoining of the recombining DNA molecules. The XerC-XerD complex is essential to convert dimers of the bacterial chromosome into monomers to permit their segregation at cell division. It also contributes to the segregational stability of plasmids.</text>
</comment>
<dbReference type="InterPro" id="IPR050090">
    <property type="entry name" value="Tyrosine_recombinase_XerCD"/>
</dbReference>
<dbReference type="GO" id="GO:0009037">
    <property type="term" value="F:tyrosine-based site-specific recombinase activity"/>
    <property type="evidence" value="ECO:0007669"/>
    <property type="project" value="UniProtKB-UniRule"/>
</dbReference>
<feature type="active site" description="O-(3'-phospho-DNA)-tyrosine intermediate" evidence="10">
    <location>
        <position position="281"/>
    </location>
</feature>
<dbReference type="PROSITE" id="PS51898">
    <property type="entry name" value="TYR_RECOMBINASE"/>
    <property type="match status" value="1"/>
</dbReference>
<evidence type="ECO:0000256" key="10">
    <source>
        <dbReference type="HAMAP-Rule" id="MF_01808"/>
    </source>
</evidence>
<dbReference type="PANTHER" id="PTHR30349:SF77">
    <property type="entry name" value="TYROSINE RECOMBINASE XERC"/>
    <property type="match status" value="1"/>
</dbReference>
<dbReference type="InterPro" id="IPR011931">
    <property type="entry name" value="Recomb_XerC"/>
</dbReference>
<feature type="active site" evidence="10">
    <location>
        <position position="173"/>
    </location>
</feature>
<evidence type="ECO:0000256" key="5">
    <source>
        <dbReference type="ARBA" id="ARBA00022829"/>
    </source>
</evidence>
<dbReference type="Proteomes" id="UP000031620">
    <property type="component" value="Chromosome"/>
</dbReference>
<evidence type="ECO:0000256" key="2">
    <source>
        <dbReference type="ARBA" id="ARBA00006657"/>
    </source>
</evidence>
<keyword evidence="6 10" id="KW-0229">DNA integration</keyword>
<dbReference type="Pfam" id="PF00589">
    <property type="entry name" value="Phage_integrase"/>
    <property type="match status" value="1"/>
</dbReference>
<evidence type="ECO:0000256" key="6">
    <source>
        <dbReference type="ARBA" id="ARBA00022908"/>
    </source>
</evidence>
<dbReference type="GO" id="GO:0003677">
    <property type="term" value="F:DNA binding"/>
    <property type="evidence" value="ECO:0007669"/>
    <property type="project" value="UniProtKB-UniRule"/>
</dbReference>
<dbReference type="HOGENOM" id="CLU_027562_9_0_9"/>
<organism evidence="14 15">
    <name type="scientific">Paucilactobacillus hokkaidonensis JCM 18461</name>
    <dbReference type="NCBI Taxonomy" id="1291742"/>
    <lineage>
        <taxon>Bacteria</taxon>
        <taxon>Bacillati</taxon>
        <taxon>Bacillota</taxon>
        <taxon>Bacilli</taxon>
        <taxon>Lactobacillales</taxon>
        <taxon>Lactobacillaceae</taxon>
        <taxon>Paucilactobacillus</taxon>
    </lineage>
</organism>
<dbReference type="AlphaFoldDB" id="A0A0A1GTU6"/>
<evidence type="ECO:0000256" key="4">
    <source>
        <dbReference type="ARBA" id="ARBA00022618"/>
    </source>
</evidence>
<dbReference type="KEGG" id="lho:LOOC260_111230"/>
<dbReference type="GO" id="GO:0006313">
    <property type="term" value="P:DNA transposition"/>
    <property type="evidence" value="ECO:0007669"/>
    <property type="project" value="UniProtKB-UniRule"/>
</dbReference>
<dbReference type="Gene3D" id="1.10.150.130">
    <property type="match status" value="1"/>
</dbReference>
<accession>A0A0A1GTU6</accession>
<dbReference type="GO" id="GO:0051301">
    <property type="term" value="P:cell division"/>
    <property type="evidence" value="ECO:0007669"/>
    <property type="project" value="UniProtKB-UniRule"/>
</dbReference>
<dbReference type="CDD" id="cd00798">
    <property type="entry name" value="INT_XerDC_C"/>
    <property type="match status" value="1"/>
</dbReference>
<feature type="active site" evidence="10">
    <location>
        <position position="249"/>
    </location>
</feature>
<dbReference type="PROSITE" id="PS51900">
    <property type="entry name" value="CB"/>
    <property type="match status" value="1"/>
</dbReference>
<dbReference type="NCBIfam" id="TIGR02224">
    <property type="entry name" value="recomb_XerC"/>
    <property type="match status" value="1"/>
</dbReference>
<feature type="domain" description="Core-binding (CB)" evidence="13">
    <location>
        <begin position="1"/>
        <end position="87"/>
    </location>
</feature>
<evidence type="ECO:0000256" key="3">
    <source>
        <dbReference type="ARBA" id="ARBA00022490"/>
    </source>
</evidence>
<feature type="active site" evidence="10">
    <location>
        <position position="246"/>
    </location>
</feature>
<dbReference type="SUPFAM" id="SSF56349">
    <property type="entry name" value="DNA breaking-rejoining enzymes"/>
    <property type="match status" value="1"/>
</dbReference>
<dbReference type="NCBIfam" id="NF001399">
    <property type="entry name" value="PRK00283.1"/>
    <property type="match status" value="1"/>
</dbReference>
<comment type="subcellular location">
    <subcellularLocation>
        <location evidence="1 10">Cytoplasm</location>
    </subcellularLocation>
</comment>
<dbReference type="HAMAP" id="MF_01808">
    <property type="entry name" value="Recomb_XerC_XerD"/>
    <property type="match status" value="1"/>
</dbReference>
<evidence type="ECO:0000313" key="15">
    <source>
        <dbReference type="Proteomes" id="UP000031620"/>
    </source>
</evidence>
<keyword evidence="3 10" id="KW-0963">Cytoplasm</keyword>
<dbReference type="EMBL" id="AP014680">
    <property type="protein sequence ID" value="BAP85662.1"/>
    <property type="molecule type" value="Genomic_DNA"/>
</dbReference>
<evidence type="ECO:0000256" key="11">
    <source>
        <dbReference type="NCBIfam" id="TIGR02224"/>
    </source>
</evidence>
<evidence type="ECO:0000256" key="9">
    <source>
        <dbReference type="ARBA" id="ARBA00023306"/>
    </source>
</evidence>
<gene>
    <name evidence="10" type="primary">xerC</name>
    <name evidence="14" type="ORF">LOOC260_111230</name>
</gene>
<dbReference type="STRING" id="1291742.LOOC260_111230"/>
<dbReference type="InterPro" id="IPR013762">
    <property type="entry name" value="Integrase-like_cat_sf"/>
</dbReference>
<comment type="similarity">
    <text evidence="2 10">Belongs to the 'phage' integrase family. XerC subfamily.</text>
</comment>
<evidence type="ECO:0000256" key="1">
    <source>
        <dbReference type="ARBA" id="ARBA00004496"/>
    </source>
</evidence>
<dbReference type="InterPro" id="IPR023009">
    <property type="entry name" value="Tyrosine_recombinase_XerC/XerD"/>
</dbReference>
<evidence type="ECO:0000256" key="7">
    <source>
        <dbReference type="ARBA" id="ARBA00023125"/>
    </source>
</evidence>
<dbReference type="InterPro" id="IPR004107">
    <property type="entry name" value="Integrase_SAM-like_N"/>
</dbReference>
<sequence length="310" mass="35949">MTKNLVQLFLQFLKVERQYSDDTITAYSEDLAEFEQFLRDNGGMKKWQLVDRLDVQVYLTNLDDQHYQRSSIARKISSLRSFFNFLAKNDLVTSNPFANVVLKKHPNHLPRFFYEREMTVLFEAAKGTGKILDLRNSALLEVLYATGIRVSECSSLTLSQIDFDVQMMLIRGKGDKERYVPFGSYAKQALDVYLKDCRTVLMDKYHKEHDVVFVNHYGDPITPTGIEYILNQIIKNSSLTAKIHPHMLRHTFATHLLNNGADLRTVQELLGHASLSTTQIYTHVTREHLQEDYQKYFPRAKEKGDSNDKN</sequence>
<feature type="active site" evidence="10">
    <location>
        <position position="272"/>
    </location>
</feature>
<dbReference type="InterPro" id="IPR002104">
    <property type="entry name" value="Integrase_catalytic"/>
</dbReference>
<name>A0A0A1GTU6_9LACO</name>
<protein>
    <recommendedName>
        <fullName evidence="10 11">Tyrosine recombinase XerC</fullName>
    </recommendedName>
</protein>
<keyword evidence="4 10" id="KW-0132">Cell division</keyword>
<dbReference type="RefSeq" id="WP_041093557.1">
    <property type="nucleotide sequence ID" value="NZ_AP014680.1"/>
</dbReference>
<keyword evidence="8 10" id="KW-0233">DNA recombination</keyword>
<reference evidence="14 15" key="1">
    <citation type="submission" date="2014-11" db="EMBL/GenBank/DDBJ databases">
        <title>Complete genome sequence and analysis of Lactobacillus hokkaidonensis LOOC260T.</title>
        <authorList>
            <person name="Tanizawa Y."/>
            <person name="Tohno M."/>
            <person name="Kaminuma E."/>
            <person name="Nakamura Y."/>
            <person name="Arita M."/>
        </authorList>
    </citation>
    <scope>NUCLEOTIDE SEQUENCE [LARGE SCALE GENOMIC DNA]</scope>
    <source>
        <strain evidence="14 15">LOOC260</strain>
    </source>
</reference>
<evidence type="ECO:0000256" key="8">
    <source>
        <dbReference type="ARBA" id="ARBA00023172"/>
    </source>
</evidence>
<dbReference type="InterPro" id="IPR044068">
    <property type="entry name" value="CB"/>
</dbReference>
<dbReference type="Gene3D" id="1.10.443.10">
    <property type="entry name" value="Intergrase catalytic core"/>
    <property type="match status" value="1"/>
</dbReference>
<evidence type="ECO:0000259" key="13">
    <source>
        <dbReference type="PROSITE" id="PS51900"/>
    </source>
</evidence>
<keyword evidence="9 10" id="KW-0131">Cell cycle</keyword>
<dbReference type="InterPro" id="IPR011010">
    <property type="entry name" value="DNA_brk_join_enz"/>
</dbReference>
<dbReference type="GO" id="GO:0005737">
    <property type="term" value="C:cytoplasm"/>
    <property type="evidence" value="ECO:0007669"/>
    <property type="project" value="UniProtKB-SubCell"/>
</dbReference>
<dbReference type="NCBIfam" id="NF040815">
    <property type="entry name" value="recomb_XerA_Arch"/>
    <property type="match status" value="1"/>
</dbReference>
<evidence type="ECO:0000313" key="14">
    <source>
        <dbReference type="EMBL" id="BAP85662.1"/>
    </source>
</evidence>
<feature type="domain" description="Tyr recombinase" evidence="12">
    <location>
        <begin position="108"/>
        <end position="294"/>
    </location>
</feature>
<keyword evidence="5 10" id="KW-0159">Chromosome partition</keyword>
<dbReference type="GO" id="GO:0007059">
    <property type="term" value="P:chromosome segregation"/>
    <property type="evidence" value="ECO:0007669"/>
    <property type="project" value="UniProtKB-UniRule"/>
</dbReference>
<dbReference type="InterPro" id="IPR010998">
    <property type="entry name" value="Integrase_recombinase_N"/>
</dbReference>
<feature type="active site" evidence="10">
    <location>
        <position position="149"/>
    </location>
</feature>
<dbReference type="Pfam" id="PF02899">
    <property type="entry name" value="Phage_int_SAM_1"/>
    <property type="match status" value="1"/>
</dbReference>
<dbReference type="PANTHER" id="PTHR30349">
    <property type="entry name" value="PHAGE INTEGRASE-RELATED"/>
    <property type="match status" value="1"/>
</dbReference>
<keyword evidence="7 10" id="KW-0238">DNA-binding</keyword>
<comment type="subunit">
    <text evidence="10">Forms a cyclic heterotetrameric complex composed of two molecules of XerC and two molecules of XerD.</text>
</comment>
<evidence type="ECO:0000259" key="12">
    <source>
        <dbReference type="PROSITE" id="PS51898"/>
    </source>
</evidence>